<dbReference type="PANTHER" id="PTHR44846:SF1">
    <property type="entry name" value="MANNOSYL-D-GLYCERATE TRANSPORT_METABOLISM SYSTEM REPRESSOR MNGR-RELATED"/>
    <property type="match status" value="1"/>
</dbReference>
<evidence type="ECO:0000256" key="1">
    <source>
        <dbReference type="ARBA" id="ARBA00023015"/>
    </source>
</evidence>
<dbReference type="Proteomes" id="UP000266273">
    <property type="component" value="Unassembled WGS sequence"/>
</dbReference>
<dbReference type="EMBL" id="QXDF01000002">
    <property type="protein sequence ID" value="RIA47648.1"/>
    <property type="molecule type" value="Genomic_DNA"/>
</dbReference>
<keyword evidence="1" id="KW-0805">Transcription regulation</keyword>
<dbReference type="SMART" id="SM00866">
    <property type="entry name" value="UTRA"/>
    <property type="match status" value="1"/>
</dbReference>
<dbReference type="Pfam" id="PF00392">
    <property type="entry name" value="GntR"/>
    <property type="match status" value="1"/>
</dbReference>
<dbReference type="Pfam" id="PF07702">
    <property type="entry name" value="UTRA"/>
    <property type="match status" value="1"/>
</dbReference>
<dbReference type="InterPro" id="IPR011663">
    <property type="entry name" value="UTRA"/>
</dbReference>
<dbReference type="PROSITE" id="PS50949">
    <property type="entry name" value="HTH_GNTR"/>
    <property type="match status" value="1"/>
</dbReference>
<keyword evidence="3" id="KW-0804">Transcription</keyword>
<dbReference type="OrthoDB" id="9794015at2"/>
<evidence type="ECO:0000313" key="5">
    <source>
        <dbReference type="EMBL" id="RIA47648.1"/>
    </source>
</evidence>
<evidence type="ECO:0000256" key="3">
    <source>
        <dbReference type="ARBA" id="ARBA00023163"/>
    </source>
</evidence>
<dbReference type="GO" id="GO:0045892">
    <property type="term" value="P:negative regulation of DNA-templated transcription"/>
    <property type="evidence" value="ECO:0007669"/>
    <property type="project" value="TreeGrafter"/>
</dbReference>
<dbReference type="AlphaFoldDB" id="A0A397PFB3"/>
<dbReference type="GO" id="GO:0003677">
    <property type="term" value="F:DNA binding"/>
    <property type="evidence" value="ECO:0007669"/>
    <property type="project" value="UniProtKB-KW"/>
</dbReference>
<dbReference type="Gene3D" id="3.40.1410.10">
    <property type="entry name" value="Chorismate lyase-like"/>
    <property type="match status" value="1"/>
</dbReference>
<comment type="caution">
    <text evidence="5">The sequence shown here is derived from an EMBL/GenBank/DDBJ whole genome shotgun (WGS) entry which is preliminary data.</text>
</comment>
<evidence type="ECO:0000256" key="2">
    <source>
        <dbReference type="ARBA" id="ARBA00023125"/>
    </source>
</evidence>
<dbReference type="InterPro" id="IPR028978">
    <property type="entry name" value="Chorismate_lyase_/UTRA_dom_sf"/>
</dbReference>
<dbReference type="GO" id="GO:0003700">
    <property type="term" value="F:DNA-binding transcription factor activity"/>
    <property type="evidence" value="ECO:0007669"/>
    <property type="project" value="InterPro"/>
</dbReference>
<feature type="domain" description="HTH gntR-type" evidence="4">
    <location>
        <begin position="17"/>
        <end position="85"/>
    </location>
</feature>
<gene>
    <name evidence="5" type="ORF">BXY53_2210</name>
</gene>
<dbReference type="InterPro" id="IPR050679">
    <property type="entry name" value="Bact_HTH_transcr_reg"/>
</dbReference>
<dbReference type="InterPro" id="IPR036390">
    <property type="entry name" value="WH_DNA-bd_sf"/>
</dbReference>
<reference evidence="5 6" key="1">
    <citation type="submission" date="2018-08" db="EMBL/GenBank/DDBJ databases">
        <title>Genomic Encyclopedia of Archaeal and Bacterial Type Strains, Phase II (KMG-II): from individual species to whole genera.</title>
        <authorList>
            <person name="Goeker M."/>
        </authorList>
    </citation>
    <scope>NUCLEOTIDE SEQUENCE [LARGE SCALE GENOMIC DNA]</scope>
    <source>
        <strain evidence="5 6">DSM 5002</strain>
    </source>
</reference>
<dbReference type="InterPro" id="IPR000524">
    <property type="entry name" value="Tscrpt_reg_HTH_GntR"/>
</dbReference>
<protein>
    <submittedName>
        <fullName evidence="5">GntR family transcriptional regulator</fullName>
    </submittedName>
</protein>
<organism evidence="5 6">
    <name type="scientific">Dichotomicrobium thermohalophilum</name>
    <dbReference type="NCBI Taxonomy" id="933063"/>
    <lineage>
        <taxon>Bacteria</taxon>
        <taxon>Pseudomonadati</taxon>
        <taxon>Pseudomonadota</taxon>
        <taxon>Alphaproteobacteria</taxon>
        <taxon>Hyphomicrobiales</taxon>
        <taxon>Hyphomicrobiaceae</taxon>
        <taxon>Dichotomicrobium</taxon>
    </lineage>
</organism>
<dbReference type="SUPFAM" id="SSF64288">
    <property type="entry name" value="Chorismate lyase-like"/>
    <property type="match status" value="1"/>
</dbReference>
<dbReference type="RefSeq" id="WP_119062018.1">
    <property type="nucleotide sequence ID" value="NZ_QXDF01000002.1"/>
</dbReference>
<dbReference type="InterPro" id="IPR036388">
    <property type="entry name" value="WH-like_DNA-bd_sf"/>
</dbReference>
<accession>A0A397PFB3</accession>
<evidence type="ECO:0000313" key="6">
    <source>
        <dbReference type="Proteomes" id="UP000266273"/>
    </source>
</evidence>
<dbReference type="SUPFAM" id="SSF46785">
    <property type="entry name" value="Winged helix' DNA-binding domain"/>
    <property type="match status" value="1"/>
</dbReference>
<dbReference type="CDD" id="cd07377">
    <property type="entry name" value="WHTH_GntR"/>
    <property type="match status" value="1"/>
</dbReference>
<sequence>MKKTIRRKSELDAHNRVPRYLQVASALRQRIKNGKWAVGEKIATLETLEQEFQVARVTVRQAIDLLQSEGILRSHQGKGTFVTRVPESRRWLELATDWDEMVRPIKHNVPRFLQIEHAPTLRVEPDEGEPASGYMFFRSIQMRGEDPYALADVYVADHIYNQAPAEFGKHAALAVIAEFPDLEIARAHQILTIGAADVEVAEHLEIDLNAPVAEARCFVTDTEGVLIYLGEIIYPGDCVQLNIELFNRGQNEG</sequence>
<dbReference type="PANTHER" id="PTHR44846">
    <property type="entry name" value="MANNOSYL-D-GLYCERATE TRANSPORT/METABOLISM SYSTEM REPRESSOR MNGR-RELATED"/>
    <property type="match status" value="1"/>
</dbReference>
<dbReference type="Gene3D" id="1.10.10.10">
    <property type="entry name" value="Winged helix-like DNA-binding domain superfamily/Winged helix DNA-binding domain"/>
    <property type="match status" value="1"/>
</dbReference>
<keyword evidence="6" id="KW-1185">Reference proteome</keyword>
<evidence type="ECO:0000259" key="4">
    <source>
        <dbReference type="PROSITE" id="PS50949"/>
    </source>
</evidence>
<name>A0A397PFB3_9HYPH</name>
<dbReference type="SMART" id="SM00345">
    <property type="entry name" value="HTH_GNTR"/>
    <property type="match status" value="1"/>
</dbReference>
<keyword evidence="2" id="KW-0238">DNA-binding</keyword>
<proteinExistence type="predicted"/>